<evidence type="ECO:0000313" key="2">
    <source>
        <dbReference type="EMBL" id="GIG23313.1"/>
    </source>
</evidence>
<feature type="transmembrane region" description="Helical" evidence="1">
    <location>
        <begin position="62"/>
        <end position="80"/>
    </location>
</feature>
<feature type="transmembrane region" description="Helical" evidence="1">
    <location>
        <begin position="28"/>
        <end position="50"/>
    </location>
</feature>
<reference evidence="2" key="1">
    <citation type="submission" date="2021-01" db="EMBL/GenBank/DDBJ databases">
        <title>Whole genome shotgun sequence of Cellulomonas chitinilytica NBRC 110799.</title>
        <authorList>
            <person name="Komaki H."/>
            <person name="Tamura T."/>
        </authorList>
    </citation>
    <scope>NUCLEOTIDE SEQUENCE</scope>
    <source>
        <strain evidence="2">NBRC 110799</strain>
    </source>
</reference>
<dbReference type="AlphaFoldDB" id="A0A919P4Y0"/>
<evidence type="ECO:0000256" key="1">
    <source>
        <dbReference type="SAM" id="Phobius"/>
    </source>
</evidence>
<dbReference type="Proteomes" id="UP000632740">
    <property type="component" value="Unassembled WGS sequence"/>
</dbReference>
<keyword evidence="3" id="KW-1185">Reference proteome</keyword>
<keyword evidence="1" id="KW-1133">Transmembrane helix</keyword>
<keyword evidence="1" id="KW-0812">Transmembrane</keyword>
<keyword evidence="1" id="KW-0472">Membrane</keyword>
<dbReference type="RefSeq" id="WP_203758324.1">
    <property type="nucleotide sequence ID" value="NZ_BONK01000018.1"/>
</dbReference>
<name>A0A919P4Y0_9CELL</name>
<gene>
    <name evidence="2" type="ORF">Cch01nite_40370</name>
</gene>
<sequence length="94" mass="9477">MKTIGVIAAACPVAPPGAQQYADQLTGYVLWGVIILFFVGVAVGIGAMVAGRVFSMPHASKAGVVSIVMVFVSAAAYMVVPSMLAAMTGSGCVQ</sequence>
<dbReference type="EMBL" id="BONK01000018">
    <property type="protein sequence ID" value="GIG23313.1"/>
    <property type="molecule type" value="Genomic_DNA"/>
</dbReference>
<proteinExistence type="predicted"/>
<organism evidence="2 3">
    <name type="scientific">Cellulomonas chitinilytica</name>
    <dbReference type="NCBI Taxonomy" id="398759"/>
    <lineage>
        <taxon>Bacteria</taxon>
        <taxon>Bacillati</taxon>
        <taxon>Actinomycetota</taxon>
        <taxon>Actinomycetes</taxon>
        <taxon>Micrococcales</taxon>
        <taxon>Cellulomonadaceae</taxon>
        <taxon>Cellulomonas</taxon>
    </lineage>
</organism>
<evidence type="ECO:0000313" key="3">
    <source>
        <dbReference type="Proteomes" id="UP000632740"/>
    </source>
</evidence>
<protein>
    <submittedName>
        <fullName evidence="2">Uncharacterized protein</fullName>
    </submittedName>
</protein>
<accession>A0A919P4Y0</accession>
<comment type="caution">
    <text evidence="2">The sequence shown here is derived from an EMBL/GenBank/DDBJ whole genome shotgun (WGS) entry which is preliminary data.</text>
</comment>